<keyword evidence="3" id="KW-1003">Cell membrane</keyword>
<comment type="function">
    <text evidence="9">Part of the tripartite ATP-independent periplasmic (TRAP) transport system.</text>
</comment>
<comment type="subunit">
    <text evidence="9">The complex comprises the extracytoplasmic solute receptor protein and the two transmembrane proteins.</text>
</comment>
<dbReference type="Pfam" id="PF04290">
    <property type="entry name" value="DctQ"/>
    <property type="match status" value="1"/>
</dbReference>
<dbReference type="EMBL" id="RFFM01000001">
    <property type="protein sequence ID" value="RMH92483.1"/>
    <property type="molecule type" value="Genomic_DNA"/>
</dbReference>
<organism evidence="11 12">
    <name type="scientific">Stutzerimonas zhaodongensis</name>
    <dbReference type="NCBI Taxonomy" id="1176257"/>
    <lineage>
        <taxon>Bacteria</taxon>
        <taxon>Pseudomonadati</taxon>
        <taxon>Pseudomonadota</taxon>
        <taxon>Gammaproteobacteria</taxon>
        <taxon>Pseudomonadales</taxon>
        <taxon>Pseudomonadaceae</taxon>
        <taxon>Stutzerimonas</taxon>
    </lineage>
</organism>
<keyword evidence="6 9" id="KW-1133">Transmembrane helix</keyword>
<dbReference type="RefSeq" id="WP_122164428.1">
    <property type="nucleotide sequence ID" value="NZ_CP180504.1"/>
</dbReference>
<evidence type="ECO:0000256" key="1">
    <source>
        <dbReference type="ARBA" id="ARBA00004429"/>
    </source>
</evidence>
<evidence type="ECO:0000256" key="9">
    <source>
        <dbReference type="RuleBase" id="RU369079"/>
    </source>
</evidence>
<keyword evidence="5 9" id="KW-0812">Transmembrane</keyword>
<comment type="subcellular location">
    <subcellularLocation>
        <location evidence="1 9">Cell inner membrane</location>
        <topology evidence="1 9">Multi-pass membrane protein</topology>
    </subcellularLocation>
</comment>
<feature type="transmembrane region" description="Helical" evidence="9">
    <location>
        <begin position="21"/>
        <end position="41"/>
    </location>
</feature>
<evidence type="ECO:0000256" key="6">
    <source>
        <dbReference type="ARBA" id="ARBA00022989"/>
    </source>
</evidence>
<dbReference type="PANTHER" id="PTHR35011:SF4">
    <property type="entry name" value="SLL1102 PROTEIN"/>
    <property type="match status" value="1"/>
</dbReference>
<evidence type="ECO:0000313" key="12">
    <source>
        <dbReference type="Proteomes" id="UP000269774"/>
    </source>
</evidence>
<feature type="transmembrane region" description="Helical" evidence="9">
    <location>
        <begin position="133"/>
        <end position="150"/>
    </location>
</feature>
<evidence type="ECO:0000256" key="4">
    <source>
        <dbReference type="ARBA" id="ARBA00022519"/>
    </source>
</evidence>
<accession>A0A3M2HXE6</accession>
<evidence type="ECO:0000256" key="2">
    <source>
        <dbReference type="ARBA" id="ARBA00022448"/>
    </source>
</evidence>
<feature type="domain" description="Tripartite ATP-independent periplasmic transporters DctQ component" evidence="10">
    <location>
        <begin position="29"/>
        <end position="160"/>
    </location>
</feature>
<dbReference type="AlphaFoldDB" id="A0A3M2HXE6"/>
<gene>
    <name evidence="11" type="ORF">EA797_07190</name>
</gene>
<evidence type="ECO:0000313" key="11">
    <source>
        <dbReference type="EMBL" id="RMH92483.1"/>
    </source>
</evidence>
<keyword evidence="12" id="KW-1185">Reference proteome</keyword>
<dbReference type="Proteomes" id="UP000269774">
    <property type="component" value="Unassembled WGS sequence"/>
</dbReference>
<dbReference type="GO" id="GO:0005886">
    <property type="term" value="C:plasma membrane"/>
    <property type="evidence" value="ECO:0007669"/>
    <property type="project" value="UniProtKB-SubCell"/>
</dbReference>
<name>A0A3M2HXE6_9GAMM</name>
<feature type="transmembrane region" description="Helical" evidence="9">
    <location>
        <begin position="91"/>
        <end position="113"/>
    </location>
</feature>
<protein>
    <recommendedName>
        <fullName evidence="9">TRAP transporter small permease protein</fullName>
    </recommendedName>
</protein>
<evidence type="ECO:0000256" key="5">
    <source>
        <dbReference type="ARBA" id="ARBA00022692"/>
    </source>
</evidence>
<evidence type="ECO:0000256" key="8">
    <source>
        <dbReference type="ARBA" id="ARBA00038436"/>
    </source>
</evidence>
<comment type="caution">
    <text evidence="11">The sequence shown here is derived from an EMBL/GenBank/DDBJ whole genome shotgun (WGS) entry which is preliminary data.</text>
</comment>
<evidence type="ECO:0000259" key="10">
    <source>
        <dbReference type="Pfam" id="PF04290"/>
    </source>
</evidence>
<dbReference type="OrthoDB" id="8559033at2"/>
<dbReference type="InterPro" id="IPR007387">
    <property type="entry name" value="TRAP_DctQ"/>
</dbReference>
<feature type="transmembrane region" description="Helical" evidence="9">
    <location>
        <begin position="53"/>
        <end position="71"/>
    </location>
</feature>
<dbReference type="PANTHER" id="PTHR35011">
    <property type="entry name" value="2,3-DIKETO-L-GULONATE TRAP TRANSPORTER SMALL PERMEASE PROTEIN YIAM"/>
    <property type="match status" value="1"/>
</dbReference>
<evidence type="ECO:0000256" key="7">
    <source>
        <dbReference type="ARBA" id="ARBA00023136"/>
    </source>
</evidence>
<keyword evidence="4 9" id="KW-0997">Cell inner membrane</keyword>
<dbReference type="InterPro" id="IPR055348">
    <property type="entry name" value="DctQ"/>
</dbReference>
<keyword evidence="7 9" id="KW-0472">Membrane</keyword>
<sequence>MRFIHAYINGITRLNNLIGRWAAYLILVIFVLLIAEVFMRYLLSAPTSWTNELGQMLFGLYIVLSGGFVMAQRGHVNVDLLYSSLSRRTQAWVDIFTSSMFFLFMAALLYFGSSMAWESVQSMETSYSAWNPPIWPIKLAIPIGTTLLLLQGVAKLLDDILVALNIEQDKDLSESSMEGNK</sequence>
<reference evidence="11 12" key="1">
    <citation type="submission" date="2018-10" db="EMBL/GenBank/DDBJ databases">
        <title>Pseudomonas zhaodongensis NEAU-ST5-21(T) genome.</title>
        <authorList>
            <person name="Peng J."/>
            <person name="Liu Z.-P."/>
        </authorList>
    </citation>
    <scope>NUCLEOTIDE SEQUENCE [LARGE SCALE GENOMIC DNA]</scope>
    <source>
        <strain evidence="11 12">NEAU-ST5-21</strain>
    </source>
</reference>
<comment type="similarity">
    <text evidence="8 9">Belongs to the TRAP transporter small permease family.</text>
</comment>
<evidence type="ECO:0000256" key="3">
    <source>
        <dbReference type="ARBA" id="ARBA00022475"/>
    </source>
</evidence>
<dbReference type="GO" id="GO:0022857">
    <property type="term" value="F:transmembrane transporter activity"/>
    <property type="evidence" value="ECO:0007669"/>
    <property type="project" value="UniProtKB-UniRule"/>
</dbReference>
<proteinExistence type="inferred from homology"/>
<keyword evidence="2 9" id="KW-0813">Transport</keyword>